<dbReference type="InterPro" id="IPR003593">
    <property type="entry name" value="AAA+_ATPase"/>
</dbReference>
<feature type="domain" description="ABC transporter" evidence="8">
    <location>
        <begin position="75"/>
        <end position="326"/>
    </location>
</feature>
<dbReference type="Pfam" id="PF00005">
    <property type="entry name" value="ABC_tran"/>
    <property type="match status" value="1"/>
</dbReference>
<accession>A0ABU0M021</accession>
<dbReference type="PROSITE" id="PS00211">
    <property type="entry name" value="ABC_TRANSPORTER_1"/>
    <property type="match status" value="1"/>
</dbReference>
<dbReference type="InterPro" id="IPR003439">
    <property type="entry name" value="ABC_transporter-like_ATP-bd"/>
</dbReference>
<dbReference type="GO" id="GO:0005524">
    <property type="term" value="F:ATP binding"/>
    <property type="evidence" value="ECO:0007669"/>
    <property type="project" value="UniProtKB-KW"/>
</dbReference>
<keyword evidence="10" id="KW-1185">Reference proteome</keyword>
<comment type="caution">
    <text evidence="9">The sequence shown here is derived from an EMBL/GenBank/DDBJ whole genome shotgun (WGS) entry which is preliminary data.</text>
</comment>
<dbReference type="Gene3D" id="3.40.50.300">
    <property type="entry name" value="P-loop containing nucleotide triphosphate hydrolases"/>
    <property type="match status" value="1"/>
</dbReference>
<dbReference type="InterPro" id="IPR027417">
    <property type="entry name" value="P-loop_NTPase"/>
</dbReference>
<sequence>MNKNPSNNNEWSRLILQNSKTVLLKLKTDFSFRALSKKYQDWSYKKRIMNANLIEPTFKMNAQKFSVNPDQVLTVRNLNISFLAHNTKQYIHIIRGVDLDIPRGKIVGLVGESGSGKTVTSKAFLGVNDNAISSADLAQLSDVNLLNFKKNKDWLSIRGKKIGYIPQDPLTALNPTRTVGKQLLDCLKNDPRFKTTDEKINYLVGLLETFGIHDARKGLNAYPDTFSGGMRQRVVIAMVVALNPELIIADEPTTALDPTIQASVLSLLDTIRKKYKIAIIFISHNISVVAKFCDYIYVMYAGKVVERGTRKDIFTNALHPYTWALINSIPENKEERLYTIKGTPPDMLNLPAGDPFAQRNEYALELDFVKEPPLIQVSQTHAAATWLLHPDAPKIELNSNLKARLESFRKVFNES</sequence>
<evidence type="ECO:0000256" key="1">
    <source>
        <dbReference type="ARBA" id="ARBA00004202"/>
    </source>
</evidence>
<dbReference type="SMART" id="SM00382">
    <property type="entry name" value="AAA"/>
    <property type="match status" value="1"/>
</dbReference>
<proteinExistence type="inferred from homology"/>
<protein>
    <submittedName>
        <fullName evidence="9">Oligopeptide transport system ATP-binding protein</fullName>
    </submittedName>
</protein>
<keyword evidence="5" id="KW-0547">Nucleotide-binding</keyword>
<evidence type="ECO:0000313" key="9">
    <source>
        <dbReference type="EMBL" id="MDQ0514292.1"/>
    </source>
</evidence>
<keyword evidence="3" id="KW-0813">Transport</keyword>
<evidence type="ECO:0000256" key="6">
    <source>
        <dbReference type="ARBA" id="ARBA00022840"/>
    </source>
</evidence>
<dbReference type="SUPFAM" id="SSF52540">
    <property type="entry name" value="P-loop containing nucleoside triphosphate hydrolases"/>
    <property type="match status" value="1"/>
</dbReference>
<dbReference type="PANTHER" id="PTHR43297:SF2">
    <property type="entry name" value="DIPEPTIDE TRANSPORT ATP-BINDING PROTEIN DPPD"/>
    <property type="match status" value="1"/>
</dbReference>
<evidence type="ECO:0000313" key="10">
    <source>
        <dbReference type="Proteomes" id="UP001240643"/>
    </source>
</evidence>
<keyword evidence="6 9" id="KW-0067">ATP-binding</keyword>
<name>A0ABU0M021_9BACT</name>
<evidence type="ECO:0000256" key="5">
    <source>
        <dbReference type="ARBA" id="ARBA00022741"/>
    </source>
</evidence>
<dbReference type="InterPro" id="IPR013563">
    <property type="entry name" value="Oligopep_ABC_C"/>
</dbReference>
<dbReference type="EMBL" id="JAUSWO010000001">
    <property type="protein sequence ID" value="MDQ0514292.1"/>
    <property type="molecule type" value="Genomic_DNA"/>
</dbReference>
<dbReference type="InterPro" id="IPR017871">
    <property type="entry name" value="ABC_transporter-like_CS"/>
</dbReference>
<evidence type="ECO:0000256" key="2">
    <source>
        <dbReference type="ARBA" id="ARBA00005417"/>
    </source>
</evidence>
<evidence type="ECO:0000256" key="7">
    <source>
        <dbReference type="ARBA" id="ARBA00023136"/>
    </source>
</evidence>
<dbReference type="PANTHER" id="PTHR43297">
    <property type="entry name" value="OLIGOPEPTIDE TRANSPORT ATP-BINDING PROTEIN APPD"/>
    <property type="match status" value="1"/>
</dbReference>
<gene>
    <name evidence="9" type="ORF">J2Z62_000730</name>
</gene>
<dbReference type="NCBIfam" id="TIGR01727">
    <property type="entry name" value="oligo_HPY"/>
    <property type="match status" value="1"/>
</dbReference>
<keyword evidence="7" id="KW-0472">Membrane</keyword>
<dbReference type="Proteomes" id="UP001240643">
    <property type="component" value="Unassembled WGS sequence"/>
</dbReference>
<keyword evidence="4" id="KW-1003">Cell membrane</keyword>
<organism evidence="9 10">
    <name type="scientific">Mycoplasmoides fastidiosum</name>
    <dbReference type="NCBI Taxonomy" id="92758"/>
    <lineage>
        <taxon>Bacteria</taxon>
        <taxon>Bacillati</taxon>
        <taxon>Mycoplasmatota</taxon>
        <taxon>Mycoplasmoidales</taxon>
        <taxon>Mycoplasmoidaceae</taxon>
        <taxon>Mycoplasmoides</taxon>
    </lineage>
</organism>
<dbReference type="PROSITE" id="PS50893">
    <property type="entry name" value="ABC_TRANSPORTER_2"/>
    <property type="match status" value="1"/>
</dbReference>
<evidence type="ECO:0000259" key="8">
    <source>
        <dbReference type="PROSITE" id="PS50893"/>
    </source>
</evidence>
<comment type="subcellular location">
    <subcellularLocation>
        <location evidence="1">Cell membrane</location>
        <topology evidence="1">Peripheral membrane protein</topology>
    </subcellularLocation>
</comment>
<comment type="similarity">
    <text evidence="2">Belongs to the ABC transporter superfamily.</text>
</comment>
<reference evidence="9" key="1">
    <citation type="submission" date="2023-07" db="EMBL/GenBank/DDBJ databases">
        <title>Genomic Encyclopedia of Type Strains, Phase IV (KMG-IV): sequencing the most valuable type-strain genomes for metagenomic binning, comparative biology and taxonomic classification.</title>
        <authorList>
            <person name="Goeker M."/>
        </authorList>
    </citation>
    <scope>NUCLEOTIDE SEQUENCE [LARGE SCALE GENOMIC DNA]</scope>
    <source>
        <strain evidence="9">DSM 21204</strain>
    </source>
</reference>
<dbReference type="InterPro" id="IPR050388">
    <property type="entry name" value="ABC_Ni/Peptide_Import"/>
</dbReference>
<evidence type="ECO:0000256" key="4">
    <source>
        <dbReference type="ARBA" id="ARBA00022475"/>
    </source>
</evidence>
<dbReference type="Pfam" id="PF08352">
    <property type="entry name" value="oligo_HPY"/>
    <property type="match status" value="1"/>
</dbReference>
<dbReference type="CDD" id="cd03257">
    <property type="entry name" value="ABC_NikE_OppD_transporters"/>
    <property type="match status" value="1"/>
</dbReference>
<evidence type="ECO:0000256" key="3">
    <source>
        <dbReference type="ARBA" id="ARBA00022448"/>
    </source>
</evidence>